<dbReference type="FunFam" id="3.40.605.10:FF:000001">
    <property type="entry name" value="Aldehyde dehydrogenase 1"/>
    <property type="match status" value="1"/>
</dbReference>
<comment type="caution">
    <text evidence="7">The sequence shown here is derived from an EMBL/GenBank/DDBJ whole genome shotgun (WGS) entry which is preliminary data.</text>
</comment>
<evidence type="ECO:0000256" key="4">
    <source>
        <dbReference type="PROSITE-ProRule" id="PRU10007"/>
    </source>
</evidence>
<feature type="domain" description="Aldehyde dehydrogenase" evidence="6">
    <location>
        <begin position="19"/>
        <end position="476"/>
    </location>
</feature>
<dbReference type="PANTHER" id="PTHR43720:SF2">
    <property type="entry name" value="2-AMINOMUCONIC SEMIALDEHYDE DEHYDROGENASE"/>
    <property type="match status" value="1"/>
</dbReference>
<dbReference type="PROSITE" id="PS00070">
    <property type="entry name" value="ALDEHYDE_DEHYDR_CYS"/>
    <property type="match status" value="1"/>
</dbReference>
<keyword evidence="8" id="KW-1185">Reference proteome</keyword>
<dbReference type="Pfam" id="PF00171">
    <property type="entry name" value="Aldedh"/>
    <property type="match status" value="1"/>
</dbReference>
<evidence type="ECO:0000256" key="2">
    <source>
        <dbReference type="ARBA" id="ARBA00023002"/>
    </source>
</evidence>
<dbReference type="EMBL" id="SRLA01000004">
    <property type="protein sequence ID" value="TGE05498.1"/>
    <property type="molecule type" value="Genomic_DNA"/>
</dbReference>
<reference evidence="7 8" key="1">
    <citation type="submission" date="2019-04" db="EMBL/GenBank/DDBJ databases">
        <authorList>
            <person name="Feng G."/>
            <person name="Zhang J."/>
            <person name="Zhu H."/>
        </authorList>
    </citation>
    <scope>NUCLEOTIDE SEQUENCE [LARGE SCALE GENOMIC DNA]</scope>
    <source>
        <strain evidence="7 8">92R-1</strain>
    </source>
</reference>
<keyword evidence="2 5" id="KW-0560">Oxidoreductase</keyword>
<sequence length="480" mass="51706">MHFLQNYVGGQLVPPATGQYLPNIEPATGQVFAQIPSSDATDVAAAVRAAEQALPTWRQLPAEERGRLLVRISELIERDLERLAQAESQDNGKPVSLARTVDIPRAASNFAFFGTAAQHFASETHFQEGVALNYTVRHPLGVVGCISPWNLPLYLFTWKIAPALAAGCCVVAKPSEITPYTAFLLSELCMEAGLPAGVLNIVHGTGLAVGQALVEHPSVKAISFTGGTATGRHIARTAAPLFKKLSLELGGKNPNLVFADCNLSEAVATSLRSSFANQGQICLCGSRIFIERAIYEPFKQAFLEGVAALTVGDPQEIATKQGALVSEAHLTKVLSYIELAHQEGGKLLSGGQRVQLAGRCAGGYFLQPTVFEGLPPECRVNQEEIFGPVVTLTPFDTEAEVLDWANSTEYGLAATIWTRDLTRAHRVAHALQSGIVWVNTWLHRDLRTPFGGMKNSGVGREGGLEALRFFTEPQNVCLKL</sequence>
<protein>
    <submittedName>
        <fullName evidence="7">Aldehyde dehydrogenase</fullName>
    </submittedName>
</protein>
<dbReference type="Gene3D" id="3.40.605.10">
    <property type="entry name" value="Aldehyde Dehydrogenase, Chain A, domain 1"/>
    <property type="match status" value="1"/>
</dbReference>
<dbReference type="AlphaFoldDB" id="A0A4Z0P3G1"/>
<dbReference type="CDD" id="cd07093">
    <property type="entry name" value="ALDH_F8_HMSADH"/>
    <property type="match status" value="1"/>
</dbReference>
<dbReference type="InterPro" id="IPR016160">
    <property type="entry name" value="Ald_DH_CS_CYS"/>
</dbReference>
<evidence type="ECO:0000256" key="5">
    <source>
        <dbReference type="RuleBase" id="RU003345"/>
    </source>
</evidence>
<dbReference type="GO" id="GO:0004030">
    <property type="term" value="F:aldehyde dehydrogenase [NAD(P)+] activity"/>
    <property type="evidence" value="ECO:0007669"/>
    <property type="project" value="UniProtKB-ARBA"/>
</dbReference>
<dbReference type="InterPro" id="IPR016162">
    <property type="entry name" value="Ald_DH_N"/>
</dbReference>
<comment type="similarity">
    <text evidence="1 5">Belongs to the aldehyde dehydrogenase family.</text>
</comment>
<evidence type="ECO:0000256" key="3">
    <source>
        <dbReference type="ARBA" id="ARBA00023027"/>
    </source>
</evidence>
<gene>
    <name evidence="7" type="ORF">EU556_19540</name>
</gene>
<dbReference type="OrthoDB" id="973869at2"/>
<keyword evidence="3" id="KW-0520">NAD</keyword>
<evidence type="ECO:0000256" key="1">
    <source>
        <dbReference type="ARBA" id="ARBA00009986"/>
    </source>
</evidence>
<feature type="active site" evidence="4">
    <location>
        <position position="248"/>
    </location>
</feature>
<evidence type="ECO:0000259" key="6">
    <source>
        <dbReference type="Pfam" id="PF00171"/>
    </source>
</evidence>
<dbReference type="RefSeq" id="WP_135435811.1">
    <property type="nucleotide sequence ID" value="NZ_SRLA01000004.1"/>
</dbReference>
<organism evidence="7 8">
    <name type="scientific">Hymenobacter fodinae</name>
    <dbReference type="NCBI Taxonomy" id="2510796"/>
    <lineage>
        <taxon>Bacteria</taxon>
        <taxon>Pseudomonadati</taxon>
        <taxon>Bacteroidota</taxon>
        <taxon>Cytophagia</taxon>
        <taxon>Cytophagales</taxon>
        <taxon>Hymenobacteraceae</taxon>
        <taxon>Hymenobacter</taxon>
    </lineage>
</organism>
<accession>A0A4Z0P3G1</accession>
<name>A0A4Z0P3G1_9BACT</name>
<dbReference type="PANTHER" id="PTHR43720">
    <property type="entry name" value="2-AMINOMUCONIC SEMIALDEHYDE DEHYDROGENASE"/>
    <property type="match status" value="1"/>
</dbReference>
<evidence type="ECO:0000313" key="8">
    <source>
        <dbReference type="Proteomes" id="UP000298337"/>
    </source>
</evidence>
<proteinExistence type="inferred from homology"/>
<dbReference type="InterPro" id="IPR016161">
    <property type="entry name" value="Ald_DH/histidinol_DH"/>
</dbReference>
<dbReference type="Proteomes" id="UP000298337">
    <property type="component" value="Unassembled WGS sequence"/>
</dbReference>
<dbReference type="Gene3D" id="3.40.309.10">
    <property type="entry name" value="Aldehyde Dehydrogenase, Chain A, domain 2"/>
    <property type="match status" value="1"/>
</dbReference>
<dbReference type="FunFam" id="3.40.309.10:FF:000012">
    <property type="entry name" value="Betaine aldehyde dehydrogenase"/>
    <property type="match status" value="1"/>
</dbReference>
<evidence type="ECO:0000313" key="7">
    <source>
        <dbReference type="EMBL" id="TGE05498.1"/>
    </source>
</evidence>
<dbReference type="InterPro" id="IPR015590">
    <property type="entry name" value="Aldehyde_DH_dom"/>
</dbReference>
<dbReference type="SUPFAM" id="SSF53720">
    <property type="entry name" value="ALDH-like"/>
    <property type="match status" value="1"/>
</dbReference>
<dbReference type="PROSITE" id="PS00687">
    <property type="entry name" value="ALDEHYDE_DEHYDR_GLU"/>
    <property type="match status" value="1"/>
</dbReference>
<dbReference type="InterPro" id="IPR029510">
    <property type="entry name" value="Ald_DH_CS_GLU"/>
</dbReference>
<dbReference type="InterPro" id="IPR016163">
    <property type="entry name" value="Ald_DH_C"/>
</dbReference>